<proteinExistence type="predicted"/>
<dbReference type="AlphaFoldDB" id="A0A6G1J883"/>
<dbReference type="Proteomes" id="UP000799291">
    <property type="component" value="Unassembled WGS sequence"/>
</dbReference>
<dbReference type="InterPro" id="IPR052895">
    <property type="entry name" value="HetReg/Transcr_Mod"/>
</dbReference>
<reference evidence="2" key="1">
    <citation type="journal article" date="2020" name="Stud. Mycol.">
        <title>101 Dothideomycetes genomes: a test case for predicting lifestyles and emergence of pathogens.</title>
        <authorList>
            <person name="Haridas S."/>
            <person name="Albert R."/>
            <person name="Binder M."/>
            <person name="Bloem J."/>
            <person name="Labutti K."/>
            <person name="Salamov A."/>
            <person name="Andreopoulos B."/>
            <person name="Baker S."/>
            <person name="Barry K."/>
            <person name="Bills G."/>
            <person name="Bluhm B."/>
            <person name="Cannon C."/>
            <person name="Castanera R."/>
            <person name="Culley D."/>
            <person name="Daum C."/>
            <person name="Ezra D."/>
            <person name="Gonzalez J."/>
            <person name="Henrissat B."/>
            <person name="Kuo A."/>
            <person name="Liang C."/>
            <person name="Lipzen A."/>
            <person name="Lutzoni F."/>
            <person name="Magnuson J."/>
            <person name="Mondo S."/>
            <person name="Nolan M."/>
            <person name="Ohm R."/>
            <person name="Pangilinan J."/>
            <person name="Park H.-J."/>
            <person name="Ramirez L."/>
            <person name="Alfaro M."/>
            <person name="Sun H."/>
            <person name="Tritt A."/>
            <person name="Yoshinaga Y."/>
            <person name="Zwiers L.-H."/>
            <person name="Turgeon B."/>
            <person name="Goodwin S."/>
            <person name="Spatafora J."/>
            <person name="Crous P."/>
            <person name="Grigoriev I."/>
        </authorList>
    </citation>
    <scope>NUCLEOTIDE SEQUENCE</scope>
    <source>
        <strain evidence="2">CBS 122367</strain>
    </source>
</reference>
<organism evidence="2 3">
    <name type="scientific">Lentithecium fluviatile CBS 122367</name>
    <dbReference type="NCBI Taxonomy" id="1168545"/>
    <lineage>
        <taxon>Eukaryota</taxon>
        <taxon>Fungi</taxon>
        <taxon>Dikarya</taxon>
        <taxon>Ascomycota</taxon>
        <taxon>Pezizomycotina</taxon>
        <taxon>Dothideomycetes</taxon>
        <taxon>Pleosporomycetidae</taxon>
        <taxon>Pleosporales</taxon>
        <taxon>Massarineae</taxon>
        <taxon>Lentitheciaceae</taxon>
        <taxon>Lentithecium</taxon>
    </lineage>
</organism>
<dbReference type="Pfam" id="PF06985">
    <property type="entry name" value="HET"/>
    <property type="match status" value="1"/>
</dbReference>
<dbReference type="OrthoDB" id="3553147at2759"/>
<dbReference type="EMBL" id="MU005577">
    <property type="protein sequence ID" value="KAF2686435.1"/>
    <property type="molecule type" value="Genomic_DNA"/>
</dbReference>
<dbReference type="PANTHER" id="PTHR24148">
    <property type="entry name" value="ANKYRIN REPEAT DOMAIN-CONTAINING PROTEIN 39 HOMOLOG-RELATED"/>
    <property type="match status" value="1"/>
</dbReference>
<sequence length="352" mass="40905">MRHPPSIYKPLSDTFKSLRLIEVLPLSSDGLIYIRMREARTPGRYQCLSYMWGDASEETEAKVIVNGQPKYVRRNLYTFLQTAQQRFTEQPLWVDALCINQDDDVEKSHQVQRMGHIYRFAESVIIWLGVEVELTPLFEFVNFLWYAYGVADGNRTIVLAFPEYPIETRRERIINSAFQRLCSNPYWSRTWVAQEVLLAQRIIIVNAEEEMGFESLNQVLLPSVDDSGKERSMLKKFANSRRQHQGKGQFQNMQAVIWDLLEWLGDSHCGDERDHIYGLLSLVKGGRSFTVDYGEDVCSLFWRAGEHFRAWTKQKSMHLLCRTLGLTIERLQENLTSTVKLKPSLIAPSEKL</sequence>
<evidence type="ECO:0000313" key="2">
    <source>
        <dbReference type="EMBL" id="KAF2686435.1"/>
    </source>
</evidence>
<evidence type="ECO:0000259" key="1">
    <source>
        <dbReference type="Pfam" id="PF06985"/>
    </source>
</evidence>
<dbReference type="InterPro" id="IPR010730">
    <property type="entry name" value="HET"/>
</dbReference>
<accession>A0A6G1J883</accession>
<gene>
    <name evidence="2" type="ORF">K458DRAFT_486385</name>
</gene>
<protein>
    <submittedName>
        <fullName evidence="2">HET-domain-containing protein</fullName>
    </submittedName>
</protein>
<dbReference type="PANTHER" id="PTHR24148:SF64">
    <property type="entry name" value="HETEROKARYON INCOMPATIBILITY DOMAIN-CONTAINING PROTEIN"/>
    <property type="match status" value="1"/>
</dbReference>
<feature type="domain" description="Heterokaryon incompatibility" evidence="1">
    <location>
        <begin position="45"/>
        <end position="195"/>
    </location>
</feature>
<name>A0A6G1J883_9PLEO</name>
<evidence type="ECO:0000313" key="3">
    <source>
        <dbReference type="Proteomes" id="UP000799291"/>
    </source>
</evidence>
<keyword evidence="3" id="KW-1185">Reference proteome</keyword>